<dbReference type="PANTHER" id="PTHR15710:SF59">
    <property type="entry name" value="E3 UBIQUITIN-PROTEIN LIGASE SDIR1-LIKE"/>
    <property type="match status" value="1"/>
</dbReference>
<keyword evidence="3" id="KW-0479">Metal-binding</keyword>
<dbReference type="AlphaFoldDB" id="A0A1R3GPB0"/>
<evidence type="ECO:0000256" key="3">
    <source>
        <dbReference type="ARBA" id="ARBA00022723"/>
    </source>
</evidence>
<keyword evidence="4 6" id="KW-0863">Zinc-finger</keyword>
<evidence type="ECO:0000256" key="1">
    <source>
        <dbReference type="ARBA" id="ARBA00000900"/>
    </source>
</evidence>
<evidence type="ECO:0000256" key="2">
    <source>
        <dbReference type="ARBA" id="ARBA00012483"/>
    </source>
</evidence>
<dbReference type="InterPro" id="IPR013083">
    <property type="entry name" value="Znf_RING/FYVE/PHD"/>
</dbReference>
<dbReference type="Pfam" id="PF13639">
    <property type="entry name" value="zf-RING_2"/>
    <property type="match status" value="1"/>
</dbReference>
<feature type="domain" description="RING-type" evidence="7">
    <location>
        <begin position="333"/>
        <end position="375"/>
    </location>
</feature>
<name>A0A1R3GPB0_COCAP</name>
<dbReference type="Proteomes" id="UP000188268">
    <property type="component" value="Unassembled WGS sequence"/>
</dbReference>
<comment type="catalytic activity">
    <reaction evidence="1">
        <text>S-ubiquitinyl-[E2 ubiquitin-conjugating enzyme]-L-cysteine + [acceptor protein]-L-lysine = [E2 ubiquitin-conjugating enzyme]-L-cysteine + N(6)-ubiquitinyl-[acceptor protein]-L-lysine.</text>
        <dbReference type="EC" id="2.3.2.27"/>
    </reaction>
</comment>
<dbReference type="Gene3D" id="3.30.40.10">
    <property type="entry name" value="Zinc/RING finger domain, C3HC4 (zinc finger)"/>
    <property type="match status" value="1"/>
</dbReference>
<dbReference type="GO" id="GO:0061630">
    <property type="term" value="F:ubiquitin protein ligase activity"/>
    <property type="evidence" value="ECO:0007669"/>
    <property type="project" value="UniProtKB-EC"/>
</dbReference>
<dbReference type="OrthoDB" id="21204at2759"/>
<organism evidence="8 9">
    <name type="scientific">Corchorus capsularis</name>
    <name type="common">Jute</name>
    <dbReference type="NCBI Taxonomy" id="210143"/>
    <lineage>
        <taxon>Eukaryota</taxon>
        <taxon>Viridiplantae</taxon>
        <taxon>Streptophyta</taxon>
        <taxon>Embryophyta</taxon>
        <taxon>Tracheophyta</taxon>
        <taxon>Spermatophyta</taxon>
        <taxon>Magnoliopsida</taxon>
        <taxon>eudicotyledons</taxon>
        <taxon>Gunneridae</taxon>
        <taxon>Pentapetalae</taxon>
        <taxon>rosids</taxon>
        <taxon>malvids</taxon>
        <taxon>Malvales</taxon>
        <taxon>Malvaceae</taxon>
        <taxon>Grewioideae</taxon>
        <taxon>Apeibeae</taxon>
        <taxon>Corchorus</taxon>
    </lineage>
</organism>
<protein>
    <recommendedName>
        <fullName evidence="2">RING-type E3 ubiquitin transferase</fullName>
        <ecNumber evidence="2">2.3.2.27</ecNumber>
    </recommendedName>
</protein>
<reference evidence="8 9" key="1">
    <citation type="submission" date="2013-09" db="EMBL/GenBank/DDBJ databases">
        <title>Corchorus capsularis genome sequencing.</title>
        <authorList>
            <person name="Alam M."/>
            <person name="Haque M.S."/>
            <person name="Islam M.S."/>
            <person name="Emdad E.M."/>
            <person name="Islam M.M."/>
            <person name="Ahmed B."/>
            <person name="Halim A."/>
            <person name="Hossen Q.M.M."/>
            <person name="Hossain M.Z."/>
            <person name="Ahmed R."/>
            <person name="Khan M.M."/>
            <person name="Islam R."/>
            <person name="Rashid M.M."/>
            <person name="Khan S.A."/>
            <person name="Rahman M.S."/>
            <person name="Alam M."/>
        </authorList>
    </citation>
    <scope>NUCLEOTIDE SEQUENCE [LARGE SCALE GENOMIC DNA]</scope>
    <source>
        <strain evidence="9">cv. CVL-1</strain>
        <tissue evidence="8">Whole seedling</tissue>
    </source>
</reference>
<evidence type="ECO:0000259" key="7">
    <source>
        <dbReference type="PROSITE" id="PS50089"/>
    </source>
</evidence>
<dbReference type="GO" id="GO:0008270">
    <property type="term" value="F:zinc ion binding"/>
    <property type="evidence" value="ECO:0007669"/>
    <property type="project" value="UniProtKB-KW"/>
</dbReference>
<dbReference type="GO" id="GO:0005737">
    <property type="term" value="C:cytoplasm"/>
    <property type="evidence" value="ECO:0007669"/>
    <property type="project" value="TreeGrafter"/>
</dbReference>
<gene>
    <name evidence="8" type="ORF">CCACVL1_24517</name>
</gene>
<evidence type="ECO:0000256" key="5">
    <source>
        <dbReference type="ARBA" id="ARBA00022833"/>
    </source>
</evidence>
<accession>A0A1R3GPB0</accession>
<sequence>MEEGGDPCFRMIWLEHSVLQGQEEPRPSPSPFPQVEVTISLDMDFCCEYNDCAAVYNRISGINAKETLAFDLTLLSANPPTAASQLIRDILSRLLKTTDLKTATAAALNLDRNTPRFQTSGRFLDCDFDENDVDFERAIHEIIQFGVGKMTTTVTAMPIAVLPISAQLTAHVDVLPNNSNNNRAHIDREPPAMDGSLLLDQSSNSHDIDTDIDMEDFDYNSLVDVCGEWESNFMEDDGILLDQSSNNHGIGMDINNMYMMLNNPNTPIWLIDPNLFRTMAMRMVDENYHGMVPADESSINNTLLNSKVIISPLKVKVKVKVKESHDQQAEDCCVVCLEQLAEVGSQVSQMPCSHQFHTACIQTWLNNSHYCPLCRYELPTRLEC</sequence>
<evidence type="ECO:0000313" key="8">
    <source>
        <dbReference type="EMBL" id="OMO59948.1"/>
    </source>
</evidence>
<dbReference type="Gramene" id="OMO59948">
    <property type="protein sequence ID" value="OMO59948"/>
    <property type="gene ID" value="CCACVL1_24517"/>
</dbReference>
<evidence type="ECO:0000256" key="6">
    <source>
        <dbReference type="PROSITE-ProRule" id="PRU00175"/>
    </source>
</evidence>
<dbReference type="SUPFAM" id="SSF57850">
    <property type="entry name" value="RING/U-box"/>
    <property type="match status" value="1"/>
</dbReference>
<dbReference type="STRING" id="210143.A0A1R3GPB0"/>
<proteinExistence type="predicted"/>
<keyword evidence="9" id="KW-1185">Reference proteome</keyword>
<evidence type="ECO:0000256" key="4">
    <source>
        <dbReference type="ARBA" id="ARBA00022771"/>
    </source>
</evidence>
<dbReference type="GO" id="GO:0016567">
    <property type="term" value="P:protein ubiquitination"/>
    <property type="evidence" value="ECO:0007669"/>
    <property type="project" value="TreeGrafter"/>
</dbReference>
<dbReference type="SMART" id="SM00184">
    <property type="entry name" value="RING"/>
    <property type="match status" value="1"/>
</dbReference>
<dbReference type="PROSITE" id="PS50089">
    <property type="entry name" value="ZF_RING_2"/>
    <property type="match status" value="1"/>
</dbReference>
<dbReference type="EMBL" id="AWWV01013814">
    <property type="protein sequence ID" value="OMO59948.1"/>
    <property type="molecule type" value="Genomic_DNA"/>
</dbReference>
<comment type="caution">
    <text evidence="8">The sequence shown here is derived from an EMBL/GenBank/DDBJ whole genome shotgun (WGS) entry which is preliminary data.</text>
</comment>
<dbReference type="EC" id="2.3.2.27" evidence="2"/>
<dbReference type="InterPro" id="IPR001841">
    <property type="entry name" value="Znf_RING"/>
</dbReference>
<keyword evidence="5" id="KW-0862">Zinc</keyword>
<dbReference type="PANTHER" id="PTHR15710">
    <property type="entry name" value="E3 UBIQUITIN-PROTEIN LIGASE PRAJA"/>
    <property type="match status" value="1"/>
</dbReference>
<evidence type="ECO:0000313" key="9">
    <source>
        <dbReference type="Proteomes" id="UP000188268"/>
    </source>
</evidence>